<protein>
    <submittedName>
        <fullName evidence="2">Uncharacterized protein</fullName>
    </submittedName>
</protein>
<keyword evidence="3" id="KW-1185">Reference proteome</keyword>
<dbReference type="EMBL" id="AEIU01000122">
    <property type="protein sequence ID" value="EFP94674.1"/>
    <property type="molecule type" value="Genomic_DNA"/>
</dbReference>
<evidence type="ECO:0000313" key="3">
    <source>
        <dbReference type="Proteomes" id="UP000002943"/>
    </source>
</evidence>
<reference evidence="2 3" key="1">
    <citation type="journal article" date="2012" name="Int. J. Syst. Evol. Microbiol.">
        <title>Vibrio caribbeanicus sp. nov., isolated from the marine sponge Scleritoderma cyanea.</title>
        <authorList>
            <person name="Hoffmann M."/>
            <person name="Monday S.R."/>
            <person name="Allard M.W."/>
            <person name="Strain E.A."/>
            <person name="Whittaker P."/>
            <person name="Naum M."/>
            <person name="McCarthy P.J."/>
            <person name="Lopez J.V."/>
            <person name="Fischer M."/>
            <person name="Brown E.W."/>
        </authorList>
    </citation>
    <scope>NUCLEOTIDE SEQUENCE [LARGE SCALE GENOMIC DNA]</scope>
    <source>
        <strain evidence="2 3">ATCC BAA-2122</strain>
    </source>
</reference>
<accession>E3BQK0</accession>
<proteinExistence type="predicted"/>
<dbReference type="STRING" id="796620.VIBC2010_16609"/>
<name>E3BQK0_9VIBR</name>
<dbReference type="RefSeq" id="WP_009603487.1">
    <property type="nucleotide sequence ID" value="NZ_AEIU01000122.1"/>
</dbReference>
<evidence type="ECO:0000313" key="2">
    <source>
        <dbReference type="EMBL" id="EFP94674.1"/>
    </source>
</evidence>
<comment type="caution">
    <text evidence="2">The sequence shown here is derived from an EMBL/GenBank/DDBJ whole genome shotgun (WGS) entry which is preliminary data.</text>
</comment>
<gene>
    <name evidence="2" type="ORF">VIBC2010_16609</name>
</gene>
<dbReference type="eggNOG" id="ENOG5033JH6">
    <property type="taxonomic scope" value="Bacteria"/>
</dbReference>
<dbReference type="AlphaFoldDB" id="E3BQK0"/>
<sequence length="119" mass="12636">MKPVGMGTMGATPPPQQAKVQDSQNNKVEHSAPLKVEQNKVTLSEEGKALLAALKEIDKESKIAEQENKTVGDKVESFAHGALGMTHPDDEEKVEDTSYSAGQFLSTAATVGGFLLALI</sequence>
<organism evidence="2 3">
    <name type="scientific">Vibrio caribbeanicus ATCC BAA-2122</name>
    <dbReference type="NCBI Taxonomy" id="796620"/>
    <lineage>
        <taxon>Bacteria</taxon>
        <taxon>Pseudomonadati</taxon>
        <taxon>Pseudomonadota</taxon>
        <taxon>Gammaproteobacteria</taxon>
        <taxon>Vibrionales</taxon>
        <taxon>Vibrionaceae</taxon>
        <taxon>Vibrio</taxon>
    </lineage>
</organism>
<dbReference type="Proteomes" id="UP000002943">
    <property type="component" value="Unassembled WGS sequence"/>
</dbReference>
<feature type="region of interest" description="Disordered" evidence="1">
    <location>
        <begin position="1"/>
        <end position="35"/>
    </location>
</feature>
<evidence type="ECO:0000256" key="1">
    <source>
        <dbReference type="SAM" id="MobiDB-lite"/>
    </source>
</evidence>
<dbReference type="OrthoDB" id="6388959at2"/>